<name>A0A7X1B1P1_9BACT</name>
<dbReference type="AlphaFoldDB" id="A0A7X1B1P1"/>
<dbReference type="InterPro" id="IPR029057">
    <property type="entry name" value="PRTase-like"/>
</dbReference>
<dbReference type="Gene3D" id="3.40.50.2020">
    <property type="match status" value="1"/>
</dbReference>
<sequence length="251" mass="28467">MTSPKLQKSAFSHWAKSLLDLFYPRNCLLSGEPLGDGEFLYLTDWVSRRLPVIRDPRCPVCGHPFFGDIEESPVCQHCENLRPVFRQGRCGYLLKRDTRTILHSFKYRKKAYLAPDIALLLAKAPGFLEFIQDAVIVPVPLHPRKLRKRGFNQTEEILRHLEPHVPGGLNIRPLLQRLVDNDSQTRADRQERMKRVKGAFGIAPNAEIPDSQTRCLIFDDVFTTGATLNTCAQILNKAGIRQIDVAAFAHG</sequence>
<comment type="caution">
    <text evidence="2">The sequence shown here is derived from an EMBL/GenBank/DDBJ whole genome shotgun (WGS) entry which is preliminary data.</text>
</comment>
<accession>A0A7X1B1P1</accession>
<keyword evidence="3" id="KW-1185">Reference proteome</keyword>
<organism evidence="2 3">
    <name type="scientific">Puniceicoccus vermicola</name>
    <dbReference type="NCBI Taxonomy" id="388746"/>
    <lineage>
        <taxon>Bacteria</taxon>
        <taxon>Pseudomonadati</taxon>
        <taxon>Verrucomicrobiota</taxon>
        <taxon>Opitutia</taxon>
        <taxon>Puniceicoccales</taxon>
        <taxon>Puniceicoccaceae</taxon>
        <taxon>Puniceicoccus</taxon>
    </lineage>
</organism>
<evidence type="ECO:0000313" key="3">
    <source>
        <dbReference type="Proteomes" id="UP000525652"/>
    </source>
</evidence>
<dbReference type="PANTHER" id="PTHR47505:SF1">
    <property type="entry name" value="DNA UTILIZATION PROTEIN YHGH"/>
    <property type="match status" value="1"/>
</dbReference>
<dbReference type="PANTHER" id="PTHR47505">
    <property type="entry name" value="DNA UTILIZATION PROTEIN YHGH"/>
    <property type="match status" value="1"/>
</dbReference>
<comment type="similarity">
    <text evidence="1">Belongs to the ComF/GntX family.</text>
</comment>
<gene>
    <name evidence="2" type="ORF">H5P30_19640</name>
</gene>
<dbReference type="RefSeq" id="WP_185694619.1">
    <property type="nucleotide sequence ID" value="NZ_JACHVA010000138.1"/>
</dbReference>
<dbReference type="InterPro" id="IPR051910">
    <property type="entry name" value="ComF/GntX_DNA_util-trans"/>
</dbReference>
<dbReference type="EMBL" id="JACHVA010000138">
    <property type="protein sequence ID" value="MBC2604000.1"/>
    <property type="molecule type" value="Genomic_DNA"/>
</dbReference>
<dbReference type="CDD" id="cd06223">
    <property type="entry name" value="PRTases_typeI"/>
    <property type="match status" value="1"/>
</dbReference>
<evidence type="ECO:0000256" key="1">
    <source>
        <dbReference type="ARBA" id="ARBA00008007"/>
    </source>
</evidence>
<dbReference type="SUPFAM" id="SSF53271">
    <property type="entry name" value="PRTase-like"/>
    <property type="match status" value="1"/>
</dbReference>
<dbReference type="InterPro" id="IPR000836">
    <property type="entry name" value="PRTase_dom"/>
</dbReference>
<protein>
    <submittedName>
        <fullName evidence="2">ComF family protein</fullName>
    </submittedName>
</protein>
<reference evidence="2 3" key="1">
    <citation type="submission" date="2020-07" db="EMBL/GenBank/DDBJ databases">
        <authorList>
            <person name="Feng X."/>
        </authorList>
    </citation>
    <scope>NUCLEOTIDE SEQUENCE [LARGE SCALE GENOMIC DNA]</scope>
    <source>
        <strain evidence="2 3">JCM14086</strain>
    </source>
</reference>
<dbReference type="Proteomes" id="UP000525652">
    <property type="component" value="Unassembled WGS sequence"/>
</dbReference>
<evidence type="ECO:0000313" key="2">
    <source>
        <dbReference type="EMBL" id="MBC2604000.1"/>
    </source>
</evidence>
<proteinExistence type="inferred from homology"/>